<comment type="caution">
    <text evidence="3">The sequence shown here is derived from an EMBL/GenBank/DDBJ whole genome shotgun (WGS) entry which is preliminary data.</text>
</comment>
<evidence type="ECO:0008006" key="5">
    <source>
        <dbReference type="Google" id="ProtNLM"/>
    </source>
</evidence>
<feature type="signal peptide" evidence="2">
    <location>
        <begin position="1"/>
        <end position="19"/>
    </location>
</feature>
<reference evidence="3 4" key="1">
    <citation type="submission" date="2020-08" db="EMBL/GenBank/DDBJ databases">
        <title>Plant Genome Project.</title>
        <authorList>
            <person name="Zhang R.-G."/>
        </authorList>
    </citation>
    <scope>NUCLEOTIDE SEQUENCE [LARGE SCALE GENOMIC DNA]</scope>
    <source>
        <tissue evidence="3">Rhizome</tissue>
    </source>
</reference>
<keyword evidence="2" id="KW-0732">Signal</keyword>
<feature type="chain" id="PRO_5035259684" description="Secreted protein" evidence="2">
    <location>
        <begin position="20"/>
        <end position="81"/>
    </location>
</feature>
<keyword evidence="4" id="KW-1185">Reference proteome</keyword>
<name>A0A8J5H5D0_ZINOF</name>
<dbReference type="AlphaFoldDB" id="A0A8J5H5D0"/>
<sequence length="81" mass="8843">MIHMCVLIESLLIASMIWEVDVDAGADLRADTMDRKKEKGVSHANRRMHRGTTLHEEATGIKHEDASCILKTTSPAPGGMG</sequence>
<gene>
    <name evidence="3" type="ORF">ZIOFF_017688</name>
</gene>
<feature type="region of interest" description="Disordered" evidence="1">
    <location>
        <begin position="34"/>
        <end position="53"/>
    </location>
</feature>
<accession>A0A8J5H5D0</accession>
<evidence type="ECO:0000256" key="2">
    <source>
        <dbReference type="SAM" id="SignalP"/>
    </source>
</evidence>
<protein>
    <recommendedName>
        <fullName evidence="5">Secreted protein</fullName>
    </recommendedName>
</protein>
<dbReference type="Proteomes" id="UP000734854">
    <property type="component" value="Unassembled WGS sequence"/>
</dbReference>
<evidence type="ECO:0000256" key="1">
    <source>
        <dbReference type="SAM" id="MobiDB-lite"/>
    </source>
</evidence>
<dbReference type="EMBL" id="JACMSC010000005">
    <property type="protein sequence ID" value="KAG6520629.1"/>
    <property type="molecule type" value="Genomic_DNA"/>
</dbReference>
<organism evidence="3 4">
    <name type="scientific">Zingiber officinale</name>
    <name type="common">Ginger</name>
    <name type="synonym">Amomum zingiber</name>
    <dbReference type="NCBI Taxonomy" id="94328"/>
    <lineage>
        <taxon>Eukaryota</taxon>
        <taxon>Viridiplantae</taxon>
        <taxon>Streptophyta</taxon>
        <taxon>Embryophyta</taxon>
        <taxon>Tracheophyta</taxon>
        <taxon>Spermatophyta</taxon>
        <taxon>Magnoliopsida</taxon>
        <taxon>Liliopsida</taxon>
        <taxon>Zingiberales</taxon>
        <taxon>Zingiberaceae</taxon>
        <taxon>Zingiber</taxon>
    </lineage>
</organism>
<proteinExistence type="predicted"/>
<evidence type="ECO:0000313" key="4">
    <source>
        <dbReference type="Proteomes" id="UP000734854"/>
    </source>
</evidence>
<evidence type="ECO:0000313" key="3">
    <source>
        <dbReference type="EMBL" id="KAG6520629.1"/>
    </source>
</evidence>